<feature type="repeat" description="Pumilio" evidence="7">
    <location>
        <begin position="449"/>
        <end position="484"/>
    </location>
</feature>
<evidence type="ECO:0000256" key="4">
    <source>
        <dbReference type="ARBA" id="ARBA00022737"/>
    </source>
</evidence>
<feature type="repeat" description="Pumilio" evidence="7">
    <location>
        <begin position="521"/>
        <end position="560"/>
    </location>
</feature>
<feature type="region of interest" description="Disordered" evidence="8">
    <location>
        <begin position="169"/>
        <end position="192"/>
    </location>
</feature>
<dbReference type="PROSITE" id="PS50303">
    <property type="entry name" value="PUM_HD"/>
    <property type="match status" value="1"/>
</dbReference>
<dbReference type="InterPro" id="IPR016024">
    <property type="entry name" value="ARM-type_fold"/>
</dbReference>
<comment type="caution">
    <text evidence="10">The sequence shown here is derived from an EMBL/GenBank/DDBJ whole genome shotgun (WGS) entry which is preliminary data.</text>
</comment>
<evidence type="ECO:0000256" key="1">
    <source>
        <dbReference type="ARBA" id="ARBA00004496"/>
    </source>
</evidence>
<keyword evidence="3" id="KW-0963">Cytoplasm</keyword>
<evidence type="ECO:0000256" key="7">
    <source>
        <dbReference type="PROSITE-ProRule" id="PRU00317"/>
    </source>
</evidence>
<evidence type="ECO:0000256" key="2">
    <source>
        <dbReference type="ARBA" id="ARBA00022473"/>
    </source>
</evidence>
<feature type="region of interest" description="Disordered" evidence="8">
    <location>
        <begin position="334"/>
        <end position="355"/>
    </location>
</feature>
<feature type="region of interest" description="Disordered" evidence="8">
    <location>
        <begin position="220"/>
        <end position="300"/>
    </location>
</feature>
<dbReference type="FunFam" id="1.25.10.10:FF:000004">
    <property type="entry name" value="Pumilio homolog 1 isoform 2"/>
    <property type="match status" value="1"/>
</dbReference>
<dbReference type="PROSITE" id="PS50302">
    <property type="entry name" value="PUM"/>
    <property type="match status" value="8"/>
</dbReference>
<protein>
    <recommendedName>
        <fullName evidence="9">PUM-HD domain-containing protein</fullName>
    </recommendedName>
</protein>
<keyword evidence="11" id="KW-1185">Reference proteome</keyword>
<feature type="compositionally biased region" description="Pro residues" evidence="8">
    <location>
        <begin position="272"/>
        <end position="282"/>
    </location>
</feature>
<evidence type="ECO:0000256" key="3">
    <source>
        <dbReference type="ARBA" id="ARBA00022490"/>
    </source>
</evidence>
<evidence type="ECO:0000313" key="10">
    <source>
        <dbReference type="EMBL" id="KAJ1347848.1"/>
    </source>
</evidence>
<dbReference type="SUPFAM" id="SSF48371">
    <property type="entry name" value="ARM repeat"/>
    <property type="match status" value="1"/>
</dbReference>
<feature type="repeat" description="Pumilio" evidence="7">
    <location>
        <begin position="597"/>
        <end position="632"/>
    </location>
</feature>
<evidence type="ECO:0000259" key="9">
    <source>
        <dbReference type="PROSITE" id="PS50303"/>
    </source>
</evidence>
<feature type="repeat" description="Pumilio" evidence="7">
    <location>
        <begin position="377"/>
        <end position="412"/>
    </location>
</feature>
<dbReference type="InterPro" id="IPR033712">
    <property type="entry name" value="Pumilio_RNA-bd"/>
</dbReference>
<dbReference type="GO" id="GO:0030154">
    <property type="term" value="P:cell differentiation"/>
    <property type="evidence" value="ECO:0007669"/>
    <property type="project" value="UniProtKB-KW"/>
</dbReference>
<feature type="compositionally biased region" description="Pro residues" evidence="8">
    <location>
        <begin position="245"/>
        <end position="260"/>
    </location>
</feature>
<keyword evidence="2" id="KW-0217">Developmental protein</keyword>
<evidence type="ECO:0000256" key="5">
    <source>
        <dbReference type="ARBA" id="ARBA00022782"/>
    </source>
</evidence>
<feature type="compositionally biased region" description="Basic and acidic residues" evidence="8">
    <location>
        <begin position="84"/>
        <end position="101"/>
    </location>
</feature>
<dbReference type="CDD" id="cd07920">
    <property type="entry name" value="Pumilio"/>
    <property type="match status" value="1"/>
</dbReference>
<evidence type="ECO:0000313" key="11">
    <source>
        <dbReference type="Proteomes" id="UP001196413"/>
    </source>
</evidence>
<dbReference type="InterPro" id="IPR033133">
    <property type="entry name" value="PUM-HD"/>
</dbReference>
<dbReference type="GO" id="GO:0005634">
    <property type="term" value="C:nucleus"/>
    <property type="evidence" value="ECO:0007669"/>
    <property type="project" value="TreeGrafter"/>
</dbReference>
<dbReference type="Pfam" id="PF00806">
    <property type="entry name" value="PUF"/>
    <property type="match status" value="8"/>
</dbReference>
<sequence>MTEQQWSASFTTNFWNGAAQSRSDHSVSKPIMVASNNVSQAASPRSESYGPGVLQMVVDNVLSGSPASIKAKSILPRSDTSTRSVDRSDHTSRCNDDKRSDVNGFGLSMSYGMPFGSNPEGHIGTPDFQITQYLVKGGHVIGGPSTMQSSPSSYGYGPWNPPYAANPPLSAPSTNIENSQNGIGTSRPDGAMSSNVFSSSPPYYQSQILNVANSMAALSLGGPPPTQTGASRSEHTYSGICGSPVFPPLAQPPPPPPPPHQMMYMKLNQPPTQAPPPPPPPGLGGNPNFFAGGIPPMPGPPPLDPGMGAVHGYNNAGMSMFSPPTQSSNINHYSGGGGGGACHGRRRADDNSPRQQNRSFLLDDFRNNRTPHLQIADILSHVVEFAKDQHGSRFIQQKLERASTKEKQLLFDEVLNNAHILMVDVFGNYVVQKFFEYGTREQRAALGRALKGEVTNLALQMYGCRVIQKALESADENIQLEILGELENQVLKCVKDQNGNHVIQKVIEKVNPERLQFIIDSFTKNGPDTIVQLSMHPYGCRVIQRVLEHCTDEQKRPVLEALHANVRSLVLDQYGNYVIQHVIEHGNDLDRDRIIQEITGNVLRYAQHKFASNVVEKCLICVAPQHKAQLINEVCGDNDDPSPPILLMMKDQFANYVVQKMLDTADPVHRKKMMYAIKPHIPILRKFSHGKHIITKLEKYFQKQNNNNNNHAQPHQQALNFELGGVPNTNSNSHLML</sequence>
<dbReference type="InterPro" id="IPR011989">
    <property type="entry name" value="ARM-like"/>
</dbReference>
<comment type="subcellular location">
    <subcellularLocation>
        <location evidence="1">Cytoplasm</location>
    </subcellularLocation>
</comment>
<keyword evidence="5" id="KW-0221">Differentiation</keyword>
<name>A0AAD5QDB8_PARTN</name>
<feature type="region of interest" description="Disordered" evidence="8">
    <location>
        <begin position="72"/>
        <end position="101"/>
    </location>
</feature>
<feature type="domain" description="PUM-HD" evidence="9">
    <location>
        <begin position="357"/>
        <end position="701"/>
    </location>
</feature>
<dbReference type="GO" id="GO:0005737">
    <property type="term" value="C:cytoplasm"/>
    <property type="evidence" value="ECO:0007669"/>
    <property type="project" value="UniProtKB-SubCell"/>
</dbReference>
<dbReference type="EMBL" id="JAHQIW010000389">
    <property type="protein sequence ID" value="KAJ1347848.1"/>
    <property type="molecule type" value="Genomic_DNA"/>
</dbReference>
<dbReference type="PANTHER" id="PTHR12537:SF12">
    <property type="entry name" value="MATERNAL PROTEIN PUMILIO"/>
    <property type="match status" value="1"/>
</dbReference>
<feature type="repeat" description="Pumilio" evidence="7">
    <location>
        <begin position="561"/>
        <end position="596"/>
    </location>
</feature>
<dbReference type="SMART" id="SM00025">
    <property type="entry name" value="Pumilio"/>
    <property type="match status" value="8"/>
</dbReference>
<dbReference type="GO" id="GO:0003730">
    <property type="term" value="F:mRNA 3'-UTR binding"/>
    <property type="evidence" value="ECO:0007669"/>
    <property type="project" value="TreeGrafter"/>
</dbReference>
<dbReference type="Proteomes" id="UP001196413">
    <property type="component" value="Unassembled WGS sequence"/>
</dbReference>
<feature type="repeat" description="Pumilio" evidence="7">
    <location>
        <begin position="485"/>
        <end position="520"/>
    </location>
</feature>
<dbReference type="Gene3D" id="1.25.10.10">
    <property type="entry name" value="Leucine-rich Repeat Variant"/>
    <property type="match status" value="1"/>
</dbReference>
<keyword evidence="4" id="KW-0677">Repeat</keyword>
<keyword evidence="6" id="KW-0694">RNA-binding</keyword>
<gene>
    <name evidence="10" type="ORF">KIN20_003014</name>
</gene>
<reference evidence="10" key="1">
    <citation type="submission" date="2021-06" db="EMBL/GenBank/DDBJ databases">
        <title>Parelaphostrongylus tenuis whole genome reference sequence.</title>
        <authorList>
            <person name="Garwood T.J."/>
            <person name="Larsen P.A."/>
            <person name="Fountain-Jones N.M."/>
            <person name="Garbe J.R."/>
            <person name="Macchietto M.G."/>
            <person name="Kania S.A."/>
            <person name="Gerhold R.W."/>
            <person name="Richards J.E."/>
            <person name="Wolf T.M."/>
        </authorList>
    </citation>
    <scope>NUCLEOTIDE SEQUENCE</scope>
    <source>
        <strain evidence="10">MNPRO001-30</strain>
        <tissue evidence="10">Meninges</tissue>
    </source>
</reference>
<dbReference type="InterPro" id="IPR001313">
    <property type="entry name" value="Pumilio_RNA-bd_rpt"/>
</dbReference>
<proteinExistence type="predicted"/>
<feature type="repeat" description="Pumilio" evidence="7">
    <location>
        <begin position="413"/>
        <end position="448"/>
    </location>
</feature>
<feature type="compositionally biased region" description="Polar residues" evidence="8">
    <location>
        <begin position="171"/>
        <end position="184"/>
    </location>
</feature>
<dbReference type="PANTHER" id="PTHR12537">
    <property type="entry name" value="RNA BINDING PROTEIN PUMILIO-RELATED"/>
    <property type="match status" value="1"/>
</dbReference>
<accession>A0AAD5QDB8</accession>
<evidence type="ECO:0000256" key="6">
    <source>
        <dbReference type="ARBA" id="ARBA00022884"/>
    </source>
</evidence>
<feature type="repeat" description="Pumilio" evidence="7">
    <location>
        <begin position="640"/>
        <end position="675"/>
    </location>
</feature>
<dbReference type="AlphaFoldDB" id="A0AAD5QDB8"/>
<dbReference type="GO" id="GO:0010608">
    <property type="term" value="P:post-transcriptional regulation of gene expression"/>
    <property type="evidence" value="ECO:0007669"/>
    <property type="project" value="TreeGrafter"/>
</dbReference>
<evidence type="ECO:0000256" key="8">
    <source>
        <dbReference type="SAM" id="MobiDB-lite"/>
    </source>
</evidence>
<organism evidence="10 11">
    <name type="scientific">Parelaphostrongylus tenuis</name>
    <name type="common">Meningeal worm</name>
    <dbReference type="NCBI Taxonomy" id="148309"/>
    <lineage>
        <taxon>Eukaryota</taxon>
        <taxon>Metazoa</taxon>
        <taxon>Ecdysozoa</taxon>
        <taxon>Nematoda</taxon>
        <taxon>Chromadorea</taxon>
        <taxon>Rhabditida</taxon>
        <taxon>Rhabditina</taxon>
        <taxon>Rhabditomorpha</taxon>
        <taxon>Strongyloidea</taxon>
        <taxon>Metastrongylidae</taxon>
        <taxon>Parelaphostrongylus</taxon>
    </lineage>
</organism>